<feature type="compositionally biased region" description="Low complexity" evidence="1">
    <location>
        <begin position="217"/>
        <end position="226"/>
    </location>
</feature>
<keyword evidence="2" id="KW-0732">Signal</keyword>
<name>A0A2S2PJX5_SCHGA</name>
<feature type="chain" id="PRO_5015738783" evidence="2">
    <location>
        <begin position="19"/>
        <end position="529"/>
    </location>
</feature>
<proteinExistence type="predicted"/>
<feature type="compositionally biased region" description="Basic and acidic residues" evidence="1">
    <location>
        <begin position="387"/>
        <end position="401"/>
    </location>
</feature>
<evidence type="ECO:0000313" key="3">
    <source>
        <dbReference type="EMBL" id="MBY29694.1"/>
    </source>
</evidence>
<reference evidence="3" key="1">
    <citation type="submission" date="2018-04" db="EMBL/GenBank/DDBJ databases">
        <title>Transcriptome of Schizaphis graminum biotype I.</title>
        <authorList>
            <person name="Scully E.D."/>
            <person name="Geib S.M."/>
            <person name="Palmer N.A."/>
            <person name="Koch K."/>
            <person name="Bradshaw J."/>
            <person name="Heng-Moss T."/>
            <person name="Sarath G."/>
        </authorList>
    </citation>
    <scope>NUCLEOTIDE SEQUENCE</scope>
</reference>
<feature type="compositionally biased region" description="Basic and acidic residues" evidence="1">
    <location>
        <begin position="343"/>
        <end position="354"/>
    </location>
</feature>
<feature type="region of interest" description="Disordered" evidence="1">
    <location>
        <begin position="195"/>
        <end position="226"/>
    </location>
</feature>
<organism evidence="3">
    <name type="scientific">Schizaphis graminum</name>
    <name type="common">Green bug aphid</name>
    <dbReference type="NCBI Taxonomy" id="13262"/>
    <lineage>
        <taxon>Eukaryota</taxon>
        <taxon>Metazoa</taxon>
        <taxon>Ecdysozoa</taxon>
        <taxon>Arthropoda</taxon>
        <taxon>Hexapoda</taxon>
        <taxon>Insecta</taxon>
        <taxon>Pterygota</taxon>
        <taxon>Neoptera</taxon>
        <taxon>Paraneoptera</taxon>
        <taxon>Hemiptera</taxon>
        <taxon>Sternorrhyncha</taxon>
        <taxon>Aphidomorpha</taxon>
        <taxon>Aphidoidea</taxon>
        <taxon>Aphididae</taxon>
        <taxon>Aphidini</taxon>
        <taxon>Schizaphis</taxon>
    </lineage>
</organism>
<evidence type="ECO:0000256" key="1">
    <source>
        <dbReference type="SAM" id="MobiDB-lite"/>
    </source>
</evidence>
<protein>
    <submittedName>
        <fullName evidence="3">Uncharacterized protein</fullName>
    </submittedName>
</protein>
<evidence type="ECO:0000256" key="2">
    <source>
        <dbReference type="SAM" id="SignalP"/>
    </source>
</evidence>
<dbReference type="EMBL" id="GGMR01017075">
    <property type="protein sequence ID" value="MBY29694.1"/>
    <property type="molecule type" value="Transcribed_RNA"/>
</dbReference>
<feature type="compositionally biased region" description="Basic and acidic residues" evidence="1">
    <location>
        <begin position="197"/>
        <end position="214"/>
    </location>
</feature>
<accession>A0A2S2PJX5</accession>
<feature type="compositionally biased region" description="Polar residues" evidence="1">
    <location>
        <begin position="318"/>
        <end position="332"/>
    </location>
</feature>
<gene>
    <name evidence="3" type="ORF">g.124111</name>
</gene>
<sequence>MLFTFMLASTLAASAVLGRSSGPTPTQVTYMKEEQIQGQIKESAQVVAVGDRSSNLKYVMAIQSSSIWTDIIQRSLTINSPQRLDASVAEKSPNDLSDEELAQLKQACHDGLKCVAVDQLLVLKRVREPLGDGNTSVRLAITKITQVITKYTTEYHEDVYQYEEVTQSDDPSKVYESVTKIVEDNKELCQIDVSAVETREENTTEPPKKNEGDARPTTVVNNNNTVNYNTTNNYNINDGTINNANINLAAPEGADGVSVTLSTDDSPVGYEPENRSPNDADQLPMHRTAEDSSLPAGIKSSVAGSPENSAAHKRVQRNVAQDNRQENASANDSPPALLMITDGPHDENAHDSAGRPKTIRARPDDALKSVTDNNASVSNIPNVDGGNSRRDTDRTAAHDVDGNTAKIVNSSGGGSGDNDSDADIVSAGSGNRENVKKGLVEDGYFNNGNMKVKNFDRSNRNKGTIKDSTADQGIIGIGTINNGPVNYGTSNTSNNEETVVDKGDFDIQKYATSIDEIYSAILNKLDKID</sequence>
<feature type="region of interest" description="Disordered" evidence="1">
    <location>
        <begin position="256"/>
        <end position="430"/>
    </location>
</feature>
<dbReference type="AlphaFoldDB" id="A0A2S2PJX5"/>
<feature type="compositionally biased region" description="Polar residues" evidence="1">
    <location>
        <begin position="370"/>
        <end position="381"/>
    </location>
</feature>
<feature type="signal peptide" evidence="2">
    <location>
        <begin position="1"/>
        <end position="18"/>
    </location>
</feature>